<feature type="transmembrane region" description="Helical" evidence="1">
    <location>
        <begin position="36"/>
        <end position="59"/>
    </location>
</feature>
<dbReference type="EMBL" id="BPMK01000014">
    <property type="protein sequence ID" value="GIZ53124.1"/>
    <property type="molecule type" value="Genomic_DNA"/>
</dbReference>
<dbReference type="RefSeq" id="WP_220809544.1">
    <property type="nucleotide sequence ID" value="NZ_BPMK01000014.1"/>
</dbReference>
<evidence type="ECO:0000313" key="2">
    <source>
        <dbReference type="EMBL" id="GIZ53124.1"/>
    </source>
</evidence>
<evidence type="ECO:0000313" key="3">
    <source>
        <dbReference type="Proteomes" id="UP000887222"/>
    </source>
</evidence>
<keyword evidence="1" id="KW-0472">Membrane</keyword>
<evidence type="ECO:0000256" key="1">
    <source>
        <dbReference type="SAM" id="Phobius"/>
    </source>
</evidence>
<proteinExistence type="predicted"/>
<comment type="caution">
    <text evidence="2">The sequence shown here is derived from an EMBL/GenBank/DDBJ whole genome shotgun (WGS) entry which is preliminary data.</text>
</comment>
<keyword evidence="3" id="KW-1185">Reference proteome</keyword>
<dbReference type="Proteomes" id="UP000887222">
    <property type="component" value="Unassembled WGS sequence"/>
</dbReference>
<accession>A0ABQ4Q7W0</accession>
<organism evidence="2 3">
    <name type="scientific">Noviherbaspirillum aridicola</name>
    <dbReference type="NCBI Taxonomy" id="2849687"/>
    <lineage>
        <taxon>Bacteria</taxon>
        <taxon>Pseudomonadati</taxon>
        <taxon>Pseudomonadota</taxon>
        <taxon>Betaproteobacteria</taxon>
        <taxon>Burkholderiales</taxon>
        <taxon>Oxalobacteraceae</taxon>
        <taxon>Noviherbaspirillum</taxon>
    </lineage>
</organism>
<gene>
    <name evidence="2" type="ORF">NCCP691_31380</name>
</gene>
<protein>
    <submittedName>
        <fullName evidence="2">Uncharacterized protein</fullName>
    </submittedName>
</protein>
<sequence>MSILSIAFPAEAALPALQAFAGTAVGAIRPMIGIGLLAAVLVVFKPLLIGLLRAALLVVKPRKTLEQRSERRTLQSILMIHRMACELDNSQPALAAELRSIAARG</sequence>
<keyword evidence="1" id="KW-1133">Transmembrane helix</keyword>
<keyword evidence="1" id="KW-0812">Transmembrane</keyword>
<reference evidence="2 3" key="1">
    <citation type="journal article" date="2022" name="Int. J. Syst. Evol. Microbiol.">
        <title>Noviherbaspirillum aridicola sp. nov., isolated from an arid soil in Pakistan.</title>
        <authorList>
            <person name="Khan I.U."/>
            <person name="Saqib M."/>
            <person name="Amin A."/>
            <person name="Hussain F."/>
            <person name="Li L."/>
            <person name="Liu Y.H."/>
            <person name="Fang B.Z."/>
            <person name="Ahmed I."/>
            <person name="Li W.J."/>
        </authorList>
    </citation>
    <scope>NUCLEOTIDE SEQUENCE [LARGE SCALE GENOMIC DNA]</scope>
    <source>
        <strain evidence="2 3">NCCP-691</strain>
    </source>
</reference>
<name>A0ABQ4Q7W0_9BURK</name>